<keyword evidence="2" id="KW-1185">Reference proteome</keyword>
<reference evidence="2" key="1">
    <citation type="submission" date="2014-09" db="EMBL/GenBank/DDBJ databases">
        <authorList>
            <person name="Sharma Rahul"/>
            <person name="Thines Marco"/>
        </authorList>
    </citation>
    <scope>NUCLEOTIDE SEQUENCE [LARGE SCALE GENOMIC DNA]</scope>
</reference>
<dbReference type="Proteomes" id="UP000054928">
    <property type="component" value="Unassembled WGS sequence"/>
</dbReference>
<sequence length="50" mass="5796">MYHANHAGRGCFESLIGGKLTSETNKKKKSISRVLFHATIWLQKHDFFFN</sequence>
<dbReference type="AlphaFoldDB" id="A0A0P1ASK6"/>
<evidence type="ECO:0000313" key="1">
    <source>
        <dbReference type="EMBL" id="CEG44973.1"/>
    </source>
</evidence>
<name>A0A0P1ASK6_PLAHL</name>
<protein>
    <submittedName>
        <fullName evidence="1">Uncharacterized protein</fullName>
    </submittedName>
</protein>
<proteinExistence type="predicted"/>
<evidence type="ECO:0000313" key="2">
    <source>
        <dbReference type="Proteomes" id="UP000054928"/>
    </source>
</evidence>
<organism evidence="1 2">
    <name type="scientific">Plasmopara halstedii</name>
    <name type="common">Downy mildew of sunflower</name>
    <dbReference type="NCBI Taxonomy" id="4781"/>
    <lineage>
        <taxon>Eukaryota</taxon>
        <taxon>Sar</taxon>
        <taxon>Stramenopiles</taxon>
        <taxon>Oomycota</taxon>
        <taxon>Peronosporomycetes</taxon>
        <taxon>Peronosporales</taxon>
        <taxon>Peronosporaceae</taxon>
        <taxon>Plasmopara</taxon>
    </lineage>
</organism>
<dbReference type="RefSeq" id="XP_024581342.1">
    <property type="nucleotide sequence ID" value="XM_024731133.1"/>
</dbReference>
<dbReference type="EMBL" id="CCYD01001336">
    <property type="protein sequence ID" value="CEG44973.1"/>
    <property type="molecule type" value="Genomic_DNA"/>
</dbReference>
<accession>A0A0P1ASK6</accession>
<dbReference type="GeneID" id="36396351"/>